<evidence type="ECO:0000256" key="6">
    <source>
        <dbReference type="ARBA" id="ARBA00023136"/>
    </source>
</evidence>
<dbReference type="PANTHER" id="PTHR32361">
    <property type="entry name" value="FERRIC/CUPRIC REDUCTASE TRANSMEMBRANE COMPONENT"/>
    <property type="match status" value="1"/>
</dbReference>
<keyword evidence="4 8" id="KW-1133">Transmembrane helix</keyword>
<dbReference type="InterPro" id="IPR051410">
    <property type="entry name" value="Ferric/Cupric_Reductase"/>
</dbReference>
<dbReference type="InterPro" id="IPR013130">
    <property type="entry name" value="Fe3_Rdtase_TM_dom"/>
</dbReference>
<dbReference type="AlphaFoldDB" id="A0A6A6ZFR6"/>
<keyword evidence="9" id="KW-0732">Signal</keyword>
<feature type="region of interest" description="Disordered" evidence="7">
    <location>
        <begin position="529"/>
        <end position="548"/>
    </location>
</feature>
<dbReference type="SUPFAM" id="SSF52343">
    <property type="entry name" value="Ferredoxin reductase-like, C-terminal NADP-linked domain"/>
    <property type="match status" value="1"/>
</dbReference>
<dbReference type="SFLD" id="SFLDS00052">
    <property type="entry name" value="Ferric_Reductase_Domain"/>
    <property type="match status" value="1"/>
</dbReference>
<feature type="transmembrane region" description="Helical" evidence="8">
    <location>
        <begin position="409"/>
        <end position="430"/>
    </location>
</feature>
<feature type="signal peptide" evidence="9">
    <location>
        <begin position="1"/>
        <end position="18"/>
    </location>
</feature>
<name>A0A6A6ZFR6_9PLEO</name>
<evidence type="ECO:0000256" key="8">
    <source>
        <dbReference type="SAM" id="Phobius"/>
    </source>
</evidence>
<feature type="domain" description="Ferric oxidoreductase" evidence="10">
    <location>
        <begin position="311"/>
        <end position="427"/>
    </location>
</feature>
<feature type="transmembrane region" description="Helical" evidence="8">
    <location>
        <begin position="309"/>
        <end position="328"/>
    </location>
</feature>
<feature type="compositionally biased region" description="Polar residues" evidence="7">
    <location>
        <begin position="529"/>
        <end position="547"/>
    </location>
</feature>
<keyword evidence="2" id="KW-0813">Transport</keyword>
<feature type="transmembrane region" description="Helical" evidence="8">
    <location>
        <begin position="382"/>
        <end position="402"/>
    </location>
</feature>
<dbReference type="GO" id="GO:0006879">
    <property type="term" value="P:intracellular iron ion homeostasis"/>
    <property type="evidence" value="ECO:0007669"/>
    <property type="project" value="TreeGrafter"/>
</dbReference>
<keyword evidence="5" id="KW-0406">Ion transport</keyword>
<evidence type="ECO:0000313" key="11">
    <source>
        <dbReference type="EMBL" id="KAF2819037.1"/>
    </source>
</evidence>
<keyword evidence="3 8" id="KW-0812">Transmembrane</keyword>
<evidence type="ECO:0000256" key="5">
    <source>
        <dbReference type="ARBA" id="ARBA00023065"/>
    </source>
</evidence>
<feature type="chain" id="PRO_5025411604" evidence="9">
    <location>
        <begin position="19"/>
        <end position="748"/>
    </location>
</feature>
<feature type="transmembrane region" description="Helical" evidence="8">
    <location>
        <begin position="442"/>
        <end position="459"/>
    </location>
</feature>
<proteinExistence type="predicted"/>
<evidence type="ECO:0000256" key="1">
    <source>
        <dbReference type="ARBA" id="ARBA00004141"/>
    </source>
</evidence>
<dbReference type="OrthoDB" id="167398at2759"/>
<dbReference type="Pfam" id="PF01794">
    <property type="entry name" value="Ferric_reduct"/>
    <property type="match status" value="1"/>
</dbReference>
<dbReference type="GO" id="GO:0005886">
    <property type="term" value="C:plasma membrane"/>
    <property type="evidence" value="ECO:0007669"/>
    <property type="project" value="TreeGrafter"/>
</dbReference>
<evidence type="ECO:0000256" key="7">
    <source>
        <dbReference type="SAM" id="MobiDB-lite"/>
    </source>
</evidence>
<comment type="subcellular location">
    <subcellularLocation>
        <location evidence="1">Membrane</location>
        <topology evidence="1">Multi-pass membrane protein</topology>
    </subcellularLocation>
</comment>
<dbReference type="PANTHER" id="PTHR32361:SF9">
    <property type="entry name" value="FERRIC REDUCTASE TRANSMEMBRANE COMPONENT 3-RELATED"/>
    <property type="match status" value="1"/>
</dbReference>
<feature type="transmembrane region" description="Helical" evidence="8">
    <location>
        <begin position="270"/>
        <end position="289"/>
    </location>
</feature>
<organism evidence="11 12">
    <name type="scientific">Ophiobolus disseminans</name>
    <dbReference type="NCBI Taxonomy" id="1469910"/>
    <lineage>
        <taxon>Eukaryota</taxon>
        <taxon>Fungi</taxon>
        <taxon>Dikarya</taxon>
        <taxon>Ascomycota</taxon>
        <taxon>Pezizomycotina</taxon>
        <taxon>Dothideomycetes</taxon>
        <taxon>Pleosporomycetidae</taxon>
        <taxon>Pleosporales</taxon>
        <taxon>Pleosporineae</taxon>
        <taxon>Phaeosphaeriaceae</taxon>
        <taxon>Ophiobolus</taxon>
    </lineage>
</organism>
<dbReference type="CDD" id="cd06186">
    <property type="entry name" value="NOX_Duox_like_FAD_NADP"/>
    <property type="match status" value="1"/>
</dbReference>
<sequence>MLKPRIFLLSALIAVAHADGTGLIGYGKTLYNPTCTFAYRSVIRKQTLSYTPSSSMENHGTAHNPVSTPPKCFVQDAVFLKTMALCIDVYCSLSDGPKKALVEDYWAGHLGTGTLGDYQYVPVLSYDEALAGARRDEDAARERNATKPIAASVPKGLVPYKISSPLAITTGGSGALNSTRLVSPVQWQLQYNYLSDFEVNEKGHSTMAITIALVAILLPIALSLLRFVPGLAASHRWNRLKSILVHPSTLGKHHREPVAGGVIPTRGQSLYILLISLLNLILLVAPYTITQPQASFTTRGRQLTSIIGNRAGSMAMGNVVALFLFSSRNSVLMYITDWSYGTYLLLHRWLGYWAVIHTIIHSAMLWSYYVKVGTYSAEVLRLYWVWGIVATVAMCAIIPFSLLKLRQKFYEFFIVSHIALSLLFLVAYYYHIWYVYTYNWGYEIWMFAAAGMWAVERLVRVGRMALRGSSTTVVSVVPDTDGEYIQLEVEGKDFKAGVAYLCFPTLSWRFWETHPFSVSDAIPYSQQSALHPTPSLSTSDQSPTLNSADEKGATIHATASTVVSDAEIPARHHSTLFFARARSGVTKALTARASTSSSHQVRLRVLIDGPYNHSGRVESQIAQCSSVLCIAGGVGITACLPLLKQGGTKDSKLFWSSRKPGLINALKPTLTALATNVKVETLVGQRFDINAILRQELVDHDGVHVGPLAILVSGPPGLADDVRYEVTRIAGSEKQSRAYVLIDEAFGW</sequence>
<reference evidence="11" key="1">
    <citation type="journal article" date="2020" name="Stud. Mycol.">
        <title>101 Dothideomycetes genomes: a test case for predicting lifestyles and emergence of pathogens.</title>
        <authorList>
            <person name="Haridas S."/>
            <person name="Albert R."/>
            <person name="Binder M."/>
            <person name="Bloem J."/>
            <person name="Labutti K."/>
            <person name="Salamov A."/>
            <person name="Andreopoulos B."/>
            <person name="Baker S."/>
            <person name="Barry K."/>
            <person name="Bills G."/>
            <person name="Bluhm B."/>
            <person name="Cannon C."/>
            <person name="Castanera R."/>
            <person name="Culley D."/>
            <person name="Daum C."/>
            <person name="Ezra D."/>
            <person name="Gonzalez J."/>
            <person name="Henrissat B."/>
            <person name="Kuo A."/>
            <person name="Liang C."/>
            <person name="Lipzen A."/>
            <person name="Lutzoni F."/>
            <person name="Magnuson J."/>
            <person name="Mondo S."/>
            <person name="Nolan M."/>
            <person name="Ohm R."/>
            <person name="Pangilinan J."/>
            <person name="Park H.-J."/>
            <person name="Ramirez L."/>
            <person name="Alfaro M."/>
            <person name="Sun H."/>
            <person name="Tritt A."/>
            <person name="Yoshinaga Y."/>
            <person name="Zwiers L.-H."/>
            <person name="Turgeon B."/>
            <person name="Goodwin S."/>
            <person name="Spatafora J."/>
            <person name="Crous P."/>
            <person name="Grigoriev I."/>
        </authorList>
    </citation>
    <scope>NUCLEOTIDE SEQUENCE</scope>
    <source>
        <strain evidence="11">CBS 113818</strain>
    </source>
</reference>
<feature type="transmembrane region" description="Helical" evidence="8">
    <location>
        <begin position="207"/>
        <end position="228"/>
    </location>
</feature>
<dbReference type="GO" id="GO:0015677">
    <property type="term" value="P:copper ion import"/>
    <property type="evidence" value="ECO:0007669"/>
    <property type="project" value="TreeGrafter"/>
</dbReference>
<dbReference type="GO" id="GO:0006826">
    <property type="term" value="P:iron ion transport"/>
    <property type="evidence" value="ECO:0007669"/>
    <property type="project" value="TreeGrafter"/>
</dbReference>
<dbReference type="Proteomes" id="UP000799424">
    <property type="component" value="Unassembled WGS sequence"/>
</dbReference>
<dbReference type="SFLD" id="SFLDG01168">
    <property type="entry name" value="Ferric_reductase_subgroup_(FRE"/>
    <property type="match status" value="1"/>
</dbReference>
<protein>
    <submittedName>
        <fullName evidence="11">Ferric reductase-like protein transmembrane component 4</fullName>
    </submittedName>
</protein>
<gene>
    <name evidence="11" type="ORF">CC86DRAFT_413413</name>
</gene>
<keyword evidence="12" id="KW-1185">Reference proteome</keyword>
<evidence type="ECO:0000256" key="3">
    <source>
        <dbReference type="ARBA" id="ARBA00022692"/>
    </source>
</evidence>
<evidence type="ECO:0000259" key="10">
    <source>
        <dbReference type="Pfam" id="PF01794"/>
    </source>
</evidence>
<evidence type="ECO:0000256" key="9">
    <source>
        <dbReference type="SAM" id="SignalP"/>
    </source>
</evidence>
<evidence type="ECO:0000313" key="12">
    <source>
        <dbReference type="Proteomes" id="UP000799424"/>
    </source>
</evidence>
<accession>A0A6A6ZFR6</accession>
<keyword evidence="6 8" id="KW-0472">Membrane</keyword>
<dbReference type="EMBL" id="MU006247">
    <property type="protein sequence ID" value="KAF2819037.1"/>
    <property type="molecule type" value="Genomic_DNA"/>
</dbReference>
<dbReference type="GO" id="GO:0000293">
    <property type="term" value="F:ferric-chelate reductase activity"/>
    <property type="evidence" value="ECO:0007669"/>
    <property type="project" value="TreeGrafter"/>
</dbReference>
<feature type="transmembrane region" description="Helical" evidence="8">
    <location>
        <begin position="349"/>
        <end position="370"/>
    </location>
</feature>
<evidence type="ECO:0000256" key="2">
    <source>
        <dbReference type="ARBA" id="ARBA00022448"/>
    </source>
</evidence>
<evidence type="ECO:0000256" key="4">
    <source>
        <dbReference type="ARBA" id="ARBA00022989"/>
    </source>
</evidence>
<dbReference type="Gene3D" id="3.40.50.80">
    <property type="entry name" value="Nucleotide-binding domain of ferredoxin-NADP reductase (FNR) module"/>
    <property type="match status" value="1"/>
</dbReference>
<dbReference type="InterPro" id="IPR039261">
    <property type="entry name" value="FNR_nucleotide-bd"/>
</dbReference>